<dbReference type="SMART" id="SM00212">
    <property type="entry name" value="UBCc"/>
    <property type="match status" value="1"/>
</dbReference>
<organism evidence="2 6">
    <name type="scientific">Didymodactylos carnosus</name>
    <dbReference type="NCBI Taxonomy" id="1234261"/>
    <lineage>
        <taxon>Eukaryota</taxon>
        <taxon>Metazoa</taxon>
        <taxon>Spiralia</taxon>
        <taxon>Gnathifera</taxon>
        <taxon>Rotifera</taxon>
        <taxon>Eurotatoria</taxon>
        <taxon>Bdelloidea</taxon>
        <taxon>Philodinida</taxon>
        <taxon>Philodinidae</taxon>
        <taxon>Didymodactylos</taxon>
    </lineage>
</organism>
<evidence type="ECO:0000313" key="6">
    <source>
        <dbReference type="Proteomes" id="UP000663829"/>
    </source>
</evidence>
<accession>A0A814FQU7</accession>
<evidence type="ECO:0000259" key="1">
    <source>
        <dbReference type="PROSITE" id="PS50127"/>
    </source>
</evidence>
<keyword evidence="6" id="KW-1185">Reference proteome</keyword>
<dbReference type="PANTHER" id="PTHR24067">
    <property type="entry name" value="UBIQUITIN-CONJUGATING ENZYME E2"/>
    <property type="match status" value="1"/>
</dbReference>
<dbReference type="Proteomes" id="UP000663829">
    <property type="component" value="Unassembled WGS sequence"/>
</dbReference>
<dbReference type="Proteomes" id="UP000682733">
    <property type="component" value="Unassembled WGS sequence"/>
</dbReference>
<reference evidence="2" key="1">
    <citation type="submission" date="2021-02" db="EMBL/GenBank/DDBJ databases">
        <authorList>
            <person name="Nowell W R."/>
        </authorList>
    </citation>
    <scope>NUCLEOTIDE SEQUENCE</scope>
</reference>
<dbReference type="Gene3D" id="3.10.110.10">
    <property type="entry name" value="Ubiquitin Conjugating Enzyme"/>
    <property type="match status" value="1"/>
</dbReference>
<dbReference type="EMBL" id="CAJNOQ010002878">
    <property type="protein sequence ID" value="CAF0983772.1"/>
    <property type="molecule type" value="Genomic_DNA"/>
</dbReference>
<dbReference type="EMBL" id="CAJNOK010008784">
    <property type="protein sequence ID" value="CAF1072753.1"/>
    <property type="molecule type" value="Genomic_DNA"/>
</dbReference>
<comment type="caution">
    <text evidence="2">The sequence shown here is derived from an EMBL/GenBank/DDBJ whole genome shotgun (WGS) entry which is preliminary data.</text>
</comment>
<dbReference type="Pfam" id="PF00179">
    <property type="entry name" value="UQ_con"/>
    <property type="match status" value="1"/>
</dbReference>
<evidence type="ECO:0000313" key="2">
    <source>
        <dbReference type="EMBL" id="CAF0983772.1"/>
    </source>
</evidence>
<evidence type="ECO:0000313" key="3">
    <source>
        <dbReference type="EMBL" id="CAF1072753.1"/>
    </source>
</evidence>
<dbReference type="PROSITE" id="PS50127">
    <property type="entry name" value="UBC_2"/>
    <property type="match status" value="1"/>
</dbReference>
<gene>
    <name evidence="2" type="ORF">GPM918_LOCUS12889</name>
    <name evidence="3" type="ORF">OVA965_LOCUS17974</name>
    <name evidence="4" type="ORF">SRO942_LOCUS12889</name>
    <name evidence="5" type="ORF">TMI583_LOCUS17986</name>
</gene>
<dbReference type="EMBL" id="CAJOBC010002878">
    <property type="protein sequence ID" value="CAF3756128.1"/>
    <property type="molecule type" value="Genomic_DNA"/>
</dbReference>
<dbReference type="EMBL" id="CAJOBA010008799">
    <property type="protein sequence ID" value="CAF3836836.1"/>
    <property type="molecule type" value="Genomic_DNA"/>
</dbReference>
<protein>
    <recommendedName>
        <fullName evidence="1">UBC core domain-containing protein</fullName>
    </recommendedName>
</protein>
<dbReference type="InterPro" id="IPR016135">
    <property type="entry name" value="UBQ-conjugating_enzyme/RWD"/>
</dbReference>
<sequence length="161" mass="18836">MLAQASTSSSSNSTFATRLRRECVDLQQNPVPYTFAGPTNDNLKTWLVIFEGSPGSLYENGTFFATLLFDDDYPFTPPTLEFRTRIYHCNIYHFTGQMKHDMFDKGWIPTYTVRDILRKASELLVQCEPDNCAMKELEIQYKTQREEYNKMARLWTDKFAR</sequence>
<dbReference type="Proteomes" id="UP000681722">
    <property type="component" value="Unassembled WGS sequence"/>
</dbReference>
<dbReference type="OrthoDB" id="7851174at2759"/>
<dbReference type="SUPFAM" id="SSF54495">
    <property type="entry name" value="UBC-like"/>
    <property type="match status" value="1"/>
</dbReference>
<proteinExistence type="predicted"/>
<evidence type="ECO:0000313" key="5">
    <source>
        <dbReference type="EMBL" id="CAF3836836.1"/>
    </source>
</evidence>
<dbReference type="AlphaFoldDB" id="A0A814FQU7"/>
<dbReference type="Proteomes" id="UP000677228">
    <property type="component" value="Unassembled WGS sequence"/>
</dbReference>
<evidence type="ECO:0000313" key="4">
    <source>
        <dbReference type="EMBL" id="CAF3756128.1"/>
    </source>
</evidence>
<feature type="domain" description="UBC core" evidence="1">
    <location>
        <begin position="14"/>
        <end position="161"/>
    </location>
</feature>
<dbReference type="InterPro" id="IPR050113">
    <property type="entry name" value="Ub_conjugating_enzyme"/>
</dbReference>
<name>A0A814FQU7_9BILA</name>
<dbReference type="InterPro" id="IPR000608">
    <property type="entry name" value="UBC"/>
</dbReference>